<feature type="signal peptide" evidence="1">
    <location>
        <begin position="1"/>
        <end position="21"/>
    </location>
</feature>
<dbReference type="GO" id="GO:0016740">
    <property type="term" value="F:transferase activity"/>
    <property type="evidence" value="ECO:0007669"/>
    <property type="project" value="UniProtKB-KW"/>
</dbReference>
<dbReference type="InterPro" id="IPR036928">
    <property type="entry name" value="AS_sf"/>
</dbReference>
<evidence type="ECO:0000259" key="2">
    <source>
        <dbReference type="Pfam" id="PF01425"/>
    </source>
</evidence>
<accession>A0A0H2U5A4</accession>
<reference evidence="3" key="2">
    <citation type="submission" date="2011-03" db="EMBL/GenBank/DDBJ databases">
        <title>Annotation of Magnaporthe poae ATCC 64411.</title>
        <authorList>
            <person name="Ma L.-J."/>
            <person name="Dead R."/>
            <person name="Young S.K."/>
            <person name="Zeng Q."/>
            <person name="Gargeya S."/>
            <person name="Fitzgerald M."/>
            <person name="Haas B."/>
            <person name="Abouelleil A."/>
            <person name="Alvarado L."/>
            <person name="Arachchi H.M."/>
            <person name="Berlin A."/>
            <person name="Brown A."/>
            <person name="Chapman S.B."/>
            <person name="Chen Z."/>
            <person name="Dunbar C."/>
            <person name="Freedman E."/>
            <person name="Gearin G."/>
            <person name="Gellesch M."/>
            <person name="Goldberg J."/>
            <person name="Griggs A."/>
            <person name="Gujja S."/>
            <person name="Heiman D."/>
            <person name="Howarth C."/>
            <person name="Larson L."/>
            <person name="Lui A."/>
            <person name="MacDonald P.J.P."/>
            <person name="Mehta T."/>
            <person name="Montmayeur A."/>
            <person name="Murphy C."/>
            <person name="Neiman D."/>
            <person name="Pearson M."/>
            <person name="Priest M."/>
            <person name="Roberts A."/>
            <person name="Saif S."/>
            <person name="Shea T."/>
            <person name="Shenoy N."/>
            <person name="Sisk P."/>
            <person name="Stolte C."/>
            <person name="Sykes S."/>
            <person name="Yandava C."/>
            <person name="Wortman J."/>
            <person name="Nusbaum C."/>
            <person name="Birren B."/>
        </authorList>
    </citation>
    <scope>NUCLEOTIDE SEQUENCE</scope>
    <source>
        <strain evidence="3">ATCC 64411</strain>
    </source>
</reference>
<dbReference type="EMBL" id="GL876977">
    <property type="protein sequence ID" value="KLU91343.1"/>
    <property type="molecule type" value="Genomic_DNA"/>
</dbReference>
<name>A0A0H2U5A4_MAGP6</name>
<sequence>MLSPNLSSLLLLATWLCAALAALQPNITIKGKPFPRLIDATLDDLARGLEEGLFTSVDLVMAYTARIDEVNARFRAVTELNPDAVAIAAKLDAERAAGTTRGPLHGVPVLIKNNIATADAMNNTVGSYALLGATVPRDSFVASKLRAAGAVILGKANMSQWANYRSRNSTNGWSAHGGQVMGAYHERQDPSGSSSGSAVASALGLAWAALGTETDGSILSPSDVGNLVGIKPTVGLTSRDLVVPISEHQDTVGPIARTVKDAARLLQAV</sequence>
<evidence type="ECO:0000256" key="1">
    <source>
        <dbReference type="SAM" id="SignalP"/>
    </source>
</evidence>
<reference evidence="3" key="1">
    <citation type="submission" date="2010-05" db="EMBL/GenBank/DDBJ databases">
        <title>The Genome Sequence of Magnaporthe poae strain ATCC 64411.</title>
        <authorList>
            <consortium name="The Broad Institute Genome Sequencing Platform"/>
            <consortium name="Broad Institute Genome Sequencing Center for Infectious Disease"/>
            <person name="Ma L.-J."/>
            <person name="Dead R."/>
            <person name="Young S."/>
            <person name="Zeng Q."/>
            <person name="Koehrsen M."/>
            <person name="Alvarado L."/>
            <person name="Berlin A."/>
            <person name="Chapman S.B."/>
            <person name="Chen Z."/>
            <person name="Freedman E."/>
            <person name="Gellesch M."/>
            <person name="Goldberg J."/>
            <person name="Griggs A."/>
            <person name="Gujja S."/>
            <person name="Heilman E.R."/>
            <person name="Heiman D."/>
            <person name="Hepburn T."/>
            <person name="Howarth C."/>
            <person name="Jen D."/>
            <person name="Larson L."/>
            <person name="Mehta T."/>
            <person name="Neiman D."/>
            <person name="Pearson M."/>
            <person name="Roberts A."/>
            <person name="Saif S."/>
            <person name="Shea T."/>
            <person name="Shenoy N."/>
            <person name="Sisk P."/>
            <person name="Stolte C."/>
            <person name="Sykes S."/>
            <person name="Walk T."/>
            <person name="White J."/>
            <person name="Yandava C."/>
            <person name="Haas B."/>
            <person name="Nusbaum C."/>
            <person name="Birren B."/>
        </authorList>
    </citation>
    <scope>NUCLEOTIDE SEQUENCE</scope>
    <source>
        <strain evidence="3">ATCC 64411</strain>
    </source>
</reference>
<feature type="non-terminal residue" evidence="3">
    <location>
        <position position="269"/>
    </location>
</feature>
<protein>
    <submittedName>
        <fullName evidence="3">Glutamyl-tRNA(Gln) amidotransferase subunit A</fullName>
    </submittedName>
</protein>
<dbReference type="PANTHER" id="PTHR42678:SF34">
    <property type="entry name" value="OS04G0183300 PROTEIN"/>
    <property type="match status" value="1"/>
</dbReference>
<dbReference type="VEuPathDB" id="FungiDB:MAPG_09864"/>
<dbReference type="Gene3D" id="3.90.1300.10">
    <property type="entry name" value="Amidase signature (AS) domain"/>
    <property type="match status" value="1"/>
</dbReference>
<keyword evidence="3" id="KW-0808">Transferase</keyword>
<dbReference type="OrthoDB" id="566138at2759"/>
<gene>
    <name evidence="3" type="ORF">MAPG_09864</name>
</gene>
<organism evidence="3">
    <name type="scientific">Magnaporthiopsis poae (strain ATCC 64411 / 73-15)</name>
    <name type="common">Kentucky bluegrass fungus</name>
    <name type="synonym">Magnaporthe poae</name>
    <dbReference type="NCBI Taxonomy" id="644358"/>
    <lineage>
        <taxon>Eukaryota</taxon>
        <taxon>Fungi</taxon>
        <taxon>Dikarya</taxon>
        <taxon>Ascomycota</taxon>
        <taxon>Pezizomycotina</taxon>
        <taxon>Sordariomycetes</taxon>
        <taxon>Sordariomycetidae</taxon>
        <taxon>Magnaporthales</taxon>
        <taxon>Magnaporthaceae</taxon>
        <taxon>Magnaporthiopsis</taxon>
    </lineage>
</organism>
<dbReference type="InterPro" id="IPR023631">
    <property type="entry name" value="Amidase_dom"/>
</dbReference>
<dbReference type="AlphaFoldDB" id="A0A0H2U5A4"/>
<evidence type="ECO:0000313" key="3">
    <source>
        <dbReference type="EMBL" id="KLU91343.1"/>
    </source>
</evidence>
<dbReference type="PANTHER" id="PTHR42678">
    <property type="entry name" value="AMIDASE"/>
    <property type="match status" value="1"/>
</dbReference>
<proteinExistence type="predicted"/>
<feature type="domain" description="Amidase" evidence="2">
    <location>
        <begin position="58"/>
        <end position="269"/>
    </location>
</feature>
<keyword evidence="1" id="KW-0732">Signal</keyword>
<dbReference type="Pfam" id="PF01425">
    <property type="entry name" value="Amidase"/>
    <property type="match status" value="1"/>
</dbReference>
<feature type="chain" id="PRO_5005202597" evidence="1">
    <location>
        <begin position="22"/>
        <end position="269"/>
    </location>
</feature>
<dbReference type="SUPFAM" id="SSF75304">
    <property type="entry name" value="Amidase signature (AS) enzymes"/>
    <property type="match status" value="1"/>
</dbReference>